<organism evidence="17 18">
    <name type="scientific">Flammeovirga agarivorans</name>
    <dbReference type="NCBI Taxonomy" id="2726742"/>
    <lineage>
        <taxon>Bacteria</taxon>
        <taxon>Pseudomonadati</taxon>
        <taxon>Bacteroidota</taxon>
        <taxon>Cytophagia</taxon>
        <taxon>Cytophagales</taxon>
        <taxon>Flammeovirgaceae</taxon>
        <taxon>Flammeovirga</taxon>
    </lineage>
</organism>
<evidence type="ECO:0000256" key="14">
    <source>
        <dbReference type="ARBA" id="ARBA00042842"/>
    </source>
</evidence>
<evidence type="ECO:0000313" key="17">
    <source>
        <dbReference type="EMBL" id="NLR93938.1"/>
    </source>
</evidence>
<gene>
    <name evidence="17" type="ORF">HGP29_22240</name>
</gene>
<dbReference type="InterPro" id="IPR036968">
    <property type="entry name" value="Enolpyruvate_Tfrase_sf"/>
</dbReference>
<dbReference type="InterPro" id="IPR001986">
    <property type="entry name" value="Enolpyruvate_Tfrase_dom"/>
</dbReference>
<dbReference type="RefSeq" id="WP_168884642.1">
    <property type="nucleotide sequence ID" value="NZ_JABAIL010000008.1"/>
</dbReference>
<keyword evidence="6" id="KW-0133">Cell shape</keyword>
<evidence type="ECO:0000256" key="5">
    <source>
        <dbReference type="ARBA" id="ARBA00022679"/>
    </source>
</evidence>
<evidence type="ECO:0000256" key="7">
    <source>
        <dbReference type="ARBA" id="ARBA00022984"/>
    </source>
</evidence>
<evidence type="ECO:0000256" key="13">
    <source>
        <dbReference type="ARBA" id="ARBA00042443"/>
    </source>
</evidence>
<comment type="subcellular location">
    <subcellularLocation>
        <location evidence="1">Cytoplasm</location>
    </subcellularLocation>
</comment>
<proteinExistence type="inferred from homology"/>
<comment type="caution">
    <text evidence="17">The sequence shown here is derived from an EMBL/GenBank/DDBJ whole genome shotgun (WGS) entry which is preliminary data.</text>
</comment>
<keyword evidence="18" id="KW-1185">Reference proteome</keyword>
<name>A0A7X8SPH6_9BACT</name>
<dbReference type="SUPFAM" id="SSF55205">
    <property type="entry name" value="EPT/RTPC-like"/>
    <property type="match status" value="1"/>
</dbReference>
<dbReference type="EMBL" id="JABAIL010000008">
    <property type="protein sequence ID" value="NLR93938.1"/>
    <property type="molecule type" value="Genomic_DNA"/>
</dbReference>
<dbReference type="PANTHER" id="PTHR43783:SF1">
    <property type="entry name" value="UDP-N-ACETYLGLUCOSAMINE 1-CARBOXYVINYLTRANSFERASE"/>
    <property type="match status" value="1"/>
</dbReference>
<evidence type="ECO:0000256" key="3">
    <source>
        <dbReference type="ARBA" id="ARBA00022490"/>
    </source>
</evidence>
<evidence type="ECO:0000256" key="11">
    <source>
        <dbReference type="ARBA" id="ARBA00039108"/>
    </source>
</evidence>
<dbReference type="Proteomes" id="UP000585050">
    <property type="component" value="Unassembled WGS sequence"/>
</dbReference>
<keyword evidence="8" id="KW-0131">Cell cycle</keyword>
<protein>
    <recommendedName>
        <fullName evidence="12">UDP-N-acetylglucosamine 1-carboxyvinyltransferase</fullName>
        <ecNumber evidence="11">2.5.1.7</ecNumber>
    </recommendedName>
    <alternativeName>
        <fullName evidence="13">Enoylpyruvate transferase</fullName>
    </alternativeName>
    <alternativeName>
        <fullName evidence="14">UDP-N-acetylglucosamine enolpyruvyl transferase</fullName>
    </alternativeName>
</protein>
<evidence type="ECO:0000256" key="2">
    <source>
        <dbReference type="ARBA" id="ARBA00004752"/>
    </source>
</evidence>
<evidence type="ECO:0000313" key="18">
    <source>
        <dbReference type="Proteomes" id="UP000585050"/>
    </source>
</evidence>
<dbReference type="GO" id="GO:0005737">
    <property type="term" value="C:cytoplasm"/>
    <property type="evidence" value="ECO:0007669"/>
    <property type="project" value="UniProtKB-SubCell"/>
</dbReference>
<reference evidence="17 18" key="1">
    <citation type="submission" date="2020-04" db="EMBL/GenBank/DDBJ databases">
        <title>Flammeovirga sp. SR4, a novel species isolated from seawater.</title>
        <authorList>
            <person name="Wang X."/>
        </authorList>
    </citation>
    <scope>NUCLEOTIDE SEQUENCE [LARGE SCALE GENOMIC DNA]</scope>
    <source>
        <strain evidence="17 18">SR4</strain>
    </source>
</reference>
<dbReference type="NCBIfam" id="NF006873">
    <property type="entry name" value="PRK09369.1"/>
    <property type="match status" value="1"/>
</dbReference>
<evidence type="ECO:0000256" key="6">
    <source>
        <dbReference type="ARBA" id="ARBA00022960"/>
    </source>
</evidence>
<evidence type="ECO:0000256" key="9">
    <source>
        <dbReference type="ARBA" id="ARBA00023316"/>
    </source>
</evidence>
<evidence type="ECO:0000259" key="16">
    <source>
        <dbReference type="Pfam" id="PF00275"/>
    </source>
</evidence>
<dbReference type="InterPro" id="IPR050068">
    <property type="entry name" value="MurA_subfamily"/>
</dbReference>
<evidence type="ECO:0000256" key="4">
    <source>
        <dbReference type="ARBA" id="ARBA00022618"/>
    </source>
</evidence>
<dbReference type="GO" id="GO:0071555">
    <property type="term" value="P:cell wall organization"/>
    <property type="evidence" value="ECO:0007669"/>
    <property type="project" value="UniProtKB-KW"/>
</dbReference>
<dbReference type="AlphaFoldDB" id="A0A7X8SPH6"/>
<keyword evidence="5 17" id="KW-0808">Transferase</keyword>
<dbReference type="GO" id="GO:0008760">
    <property type="term" value="F:UDP-N-acetylglucosamine 1-carboxyvinyltransferase activity"/>
    <property type="evidence" value="ECO:0007669"/>
    <property type="project" value="UniProtKB-EC"/>
</dbReference>
<dbReference type="PANTHER" id="PTHR43783">
    <property type="entry name" value="UDP-N-ACETYLGLUCOSAMINE 1-CARBOXYVINYLTRANSFERASE"/>
    <property type="match status" value="1"/>
</dbReference>
<keyword evidence="7" id="KW-0573">Peptidoglycan synthesis</keyword>
<keyword evidence="4" id="KW-0132">Cell division</keyword>
<dbReference type="Gene3D" id="3.65.10.10">
    <property type="entry name" value="Enolpyruvate transferase domain"/>
    <property type="match status" value="2"/>
</dbReference>
<dbReference type="GO" id="GO:0051301">
    <property type="term" value="P:cell division"/>
    <property type="evidence" value="ECO:0007669"/>
    <property type="project" value="UniProtKB-KW"/>
</dbReference>
<comment type="catalytic activity">
    <reaction evidence="15">
        <text>phosphoenolpyruvate + UDP-N-acetyl-alpha-D-glucosamine = UDP-N-acetyl-3-O-(1-carboxyvinyl)-alpha-D-glucosamine + phosphate</text>
        <dbReference type="Rhea" id="RHEA:18681"/>
        <dbReference type="ChEBI" id="CHEBI:43474"/>
        <dbReference type="ChEBI" id="CHEBI:57705"/>
        <dbReference type="ChEBI" id="CHEBI:58702"/>
        <dbReference type="ChEBI" id="CHEBI:68483"/>
        <dbReference type="EC" id="2.5.1.7"/>
    </reaction>
</comment>
<dbReference type="GO" id="GO:0009252">
    <property type="term" value="P:peptidoglycan biosynthetic process"/>
    <property type="evidence" value="ECO:0007669"/>
    <property type="project" value="UniProtKB-KW"/>
</dbReference>
<evidence type="ECO:0000256" key="12">
    <source>
        <dbReference type="ARBA" id="ARBA00039754"/>
    </source>
</evidence>
<dbReference type="InterPro" id="IPR013792">
    <property type="entry name" value="RNA3'P_cycl/enolpyr_Trfase_a/b"/>
</dbReference>
<feature type="domain" description="Enolpyruvate transferase" evidence="16">
    <location>
        <begin position="10"/>
        <end position="414"/>
    </location>
</feature>
<evidence type="ECO:0000256" key="8">
    <source>
        <dbReference type="ARBA" id="ARBA00023306"/>
    </source>
</evidence>
<keyword evidence="9" id="KW-0961">Cell wall biogenesis/degradation</keyword>
<evidence type="ECO:0000256" key="10">
    <source>
        <dbReference type="ARBA" id="ARBA00038367"/>
    </source>
</evidence>
<dbReference type="Pfam" id="PF00275">
    <property type="entry name" value="EPSP_synthase"/>
    <property type="match status" value="1"/>
</dbReference>
<dbReference type="EC" id="2.5.1.7" evidence="11"/>
<keyword evidence="3" id="KW-0963">Cytoplasm</keyword>
<evidence type="ECO:0000256" key="15">
    <source>
        <dbReference type="ARBA" id="ARBA00047527"/>
    </source>
</evidence>
<dbReference type="GO" id="GO:0008360">
    <property type="term" value="P:regulation of cell shape"/>
    <property type="evidence" value="ECO:0007669"/>
    <property type="project" value="UniProtKB-KW"/>
</dbReference>
<comment type="similarity">
    <text evidence="10">Belongs to the EPSP synthase family. MurA subfamily.</text>
</comment>
<sequence>MENFIYKITPSKLNGTVNVSGAKNSALRLLAASILTDRDVTLENNPNELLDVKIHVEMLEALGKNISIEADRILIKDESFNNELVWNKRSIRNTVLIAGALFARSGYASVPLPGGCQLGDRKIDIHLDIFEKFGAKINFETGETNDTLMLTKETELVGQDIHLPIRSTGATENSILIGSLAKGTTRIFNPHVRPEVLDLLDLVSKMGAKVEVFGQDYIQITGIGGQSTPITPIVHEVVPDNVEAITWLMMAIVNKSKMEIKNFPYAHLVVPMQFLLEGNSGISFDEASQTLSVDGKNATSFEIATGPYPGINSDMHPIFAAYGTFAMSNSVVTELRFFDRFQYLEEMAKLGANIVQDKNTITISGNIKVKSETVRATDLRGGMAVLMLLNEGTDTATITEAFQIERGYNNFVTKFNALGGKLEKVFPESTKEINVTKEALVA</sequence>
<accession>A0A7X8SPH6</accession>
<comment type="pathway">
    <text evidence="2">Cell wall biogenesis; peptidoglycan biosynthesis.</text>
</comment>
<evidence type="ECO:0000256" key="1">
    <source>
        <dbReference type="ARBA" id="ARBA00004496"/>
    </source>
</evidence>